<evidence type="ECO:0000259" key="8">
    <source>
        <dbReference type="SMART" id="SM00363"/>
    </source>
</evidence>
<reference evidence="11" key="1">
    <citation type="submission" date="2016-10" db="EMBL/GenBank/DDBJ databases">
        <authorList>
            <person name="Varghese N."/>
            <person name="Submissions S."/>
        </authorList>
    </citation>
    <scope>NUCLEOTIDE SEQUENCE [LARGE SCALE GENOMIC DNA]</scope>
    <source>
        <strain evidence="11">DSM 22376</strain>
    </source>
</reference>
<comment type="function">
    <text evidence="7">One of the primary rRNA binding proteins, it binds directly to 16S rRNA where it nucleates assembly of the body of the 30S subunit.</text>
</comment>
<proteinExistence type="inferred from homology"/>
<keyword evidence="4 7" id="KW-0689">Ribosomal protein</keyword>
<dbReference type="Proteomes" id="UP000198951">
    <property type="component" value="Unassembled WGS sequence"/>
</dbReference>
<dbReference type="InterPro" id="IPR002942">
    <property type="entry name" value="S4_RNA-bd"/>
</dbReference>
<evidence type="ECO:0000256" key="1">
    <source>
        <dbReference type="ARBA" id="ARBA00007465"/>
    </source>
</evidence>
<keyword evidence="5 7" id="KW-0687">Ribonucleoprotein</keyword>
<dbReference type="GO" id="GO:0042274">
    <property type="term" value="P:ribosomal small subunit biogenesis"/>
    <property type="evidence" value="ECO:0007669"/>
    <property type="project" value="TreeGrafter"/>
</dbReference>
<feature type="domain" description="RNA-binding S4" evidence="8">
    <location>
        <begin position="93"/>
        <end position="157"/>
    </location>
</feature>
<dbReference type="AlphaFoldDB" id="A0A1H4ENQ7"/>
<dbReference type="EMBL" id="FNRD01000010">
    <property type="protein sequence ID" value="SEA86479.1"/>
    <property type="molecule type" value="Genomic_DNA"/>
</dbReference>
<dbReference type="GO" id="GO:0015935">
    <property type="term" value="C:small ribosomal subunit"/>
    <property type="evidence" value="ECO:0007669"/>
    <property type="project" value="InterPro"/>
</dbReference>
<protein>
    <recommendedName>
        <fullName evidence="6 7">Small ribosomal subunit protein uS4</fullName>
    </recommendedName>
</protein>
<dbReference type="InterPro" id="IPR005709">
    <property type="entry name" value="Ribosomal_uS4_bac-type"/>
</dbReference>
<dbReference type="SMART" id="SM00363">
    <property type="entry name" value="S4"/>
    <property type="match status" value="1"/>
</dbReference>
<dbReference type="RefSeq" id="WP_074724331.1">
    <property type="nucleotide sequence ID" value="NZ_FNRD01000010.1"/>
</dbReference>
<comment type="function">
    <text evidence="7">With S5 and S12 plays an important role in translational accuracy.</text>
</comment>
<dbReference type="GO" id="GO:0003735">
    <property type="term" value="F:structural constituent of ribosome"/>
    <property type="evidence" value="ECO:0007669"/>
    <property type="project" value="InterPro"/>
</dbReference>
<name>A0A1H4ENQ7_9FLAO</name>
<evidence type="ECO:0000259" key="9">
    <source>
        <dbReference type="SMART" id="SM01390"/>
    </source>
</evidence>
<dbReference type="Pfam" id="PF00163">
    <property type="entry name" value="Ribosomal_S4"/>
    <property type="match status" value="1"/>
</dbReference>
<accession>A0A1H4ENQ7</accession>
<dbReference type="HAMAP" id="MF_01306_B">
    <property type="entry name" value="Ribosomal_uS4_B"/>
    <property type="match status" value="1"/>
</dbReference>
<dbReference type="InterPro" id="IPR036986">
    <property type="entry name" value="S4_RNA-bd_sf"/>
</dbReference>
<evidence type="ECO:0000313" key="10">
    <source>
        <dbReference type="EMBL" id="SEA86479.1"/>
    </source>
</evidence>
<comment type="similarity">
    <text evidence="1 7">Belongs to the universal ribosomal protein uS4 family.</text>
</comment>
<dbReference type="CDD" id="cd00165">
    <property type="entry name" value="S4"/>
    <property type="match status" value="1"/>
</dbReference>
<keyword evidence="2 7" id="KW-0699">rRNA-binding</keyword>
<evidence type="ECO:0000256" key="4">
    <source>
        <dbReference type="ARBA" id="ARBA00022980"/>
    </source>
</evidence>
<evidence type="ECO:0000256" key="5">
    <source>
        <dbReference type="ARBA" id="ARBA00023274"/>
    </source>
</evidence>
<sequence>MARYTGPKTRIARKFGEAIFGDDKAFERRSYPPGQHGMAKKRGKKSEYAIQLMEKQKAKYSYGILEKQFRGLFKKASATKGVTGEVLLQLCEARLDNVVFRMGIAPSRRGARQLVSHRHVTVNGDVVNIASYHLKPGDKVGVREKSKSLEAIERSLSNSSHVYEWITWNNDVKEGTFVSVPARLQIPENIKEQLIVELYNK</sequence>
<evidence type="ECO:0000256" key="7">
    <source>
        <dbReference type="HAMAP-Rule" id="MF_01306"/>
    </source>
</evidence>
<organism evidence="10 11">
    <name type="scientific">Flavobacterium gillisiae</name>
    <dbReference type="NCBI Taxonomy" id="150146"/>
    <lineage>
        <taxon>Bacteria</taxon>
        <taxon>Pseudomonadati</taxon>
        <taxon>Bacteroidota</taxon>
        <taxon>Flavobacteriia</taxon>
        <taxon>Flavobacteriales</taxon>
        <taxon>Flavobacteriaceae</taxon>
        <taxon>Flavobacterium</taxon>
    </lineage>
</organism>
<dbReference type="GO" id="GO:0019843">
    <property type="term" value="F:rRNA binding"/>
    <property type="evidence" value="ECO:0007669"/>
    <property type="project" value="UniProtKB-UniRule"/>
</dbReference>
<evidence type="ECO:0000256" key="2">
    <source>
        <dbReference type="ARBA" id="ARBA00022730"/>
    </source>
</evidence>
<evidence type="ECO:0000256" key="6">
    <source>
        <dbReference type="ARBA" id="ARBA00035254"/>
    </source>
</evidence>
<dbReference type="NCBIfam" id="NF003717">
    <property type="entry name" value="PRK05327.1"/>
    <property type="match status" value="1"/>
</dbReference>
<evidence type="ECO:0000256" key="3">
    <source>
        <dbReference type="ARBA" id="ARBA00022884"/>
    </source>
</evidence>
<comment type="subunit">
    <text evidence="7">Part of the 30S ribosomal subunit. Contacts protein S5. The interaction surface between S4 and S5 is involved in control of translational fidelity.</text>
</comment>
<dbReference type="InterPro" id="IPR001912">
    <property type="entry name" value="Ribosomal_uS4_N"/>
</dbReference>
<dbReference type="PROSITE" id="PS50889">
    <property type="entry name" value="S4"/>
    <property type="match status" value="1"/>
</dbReference>
<dbReference type="NCBIfam" id="TIGR01017">
    <property type="entry name" value="rpsD_bact"/>
    <property type="match status" value="1"/>
</dbReference>
<dbReference type="Pfam" id="PF01479">
    <property type="entry name" value="S4"/>
    <property type="match status" value="1"/>
</dbReference>
<dbReference type="FunFam" id="3.10.290.10:FF:000001">
    <property type="entry name" value="30S ribosomal protein S4"/>
    <property type="match status" value="1"/>
</dbReference>
<dbReference type="GO" id="GO:0006412">
    <property type="term" value="P:translation"/>
    <property type="evidence" value="ECO:0007669"/>
    <property type="project" value="UniProtKB-UniRule"/>
</dbReference>
<gene>
    <name evidence="7" type="primary">rpsD</name>
    <name evidence="10" type="ORF">SAMN05443667_11092</name>
</gene>
<dbReference type="Gene3D" id="1.10.1050.10">
    <property type="entry name" value="Ribosomal Protein S4 Delta 41, Chain A, domain 1"/>
    <property type="match status" value="1"/>
</dbReference>
<dbReference type="OrthoDB" id="9803672at2"/>
<evidence type="ECO:0000313" key="11">
    <source>
        <dbReference type="Proteomes" id="UP000198951"/>
    </source>
</evidence>
<dbReference type="PANTHER" id="PTHR11831">
    <property type="entry name" value="30S 40S RIBOSOMAL PROTEIN"/>
    <property type="match status" value="1"/>
</dbReference>
<dbReference type="InterPro" id="IPR022801">
    <property type="entry name" value="Ribosomal_uS4"/>
</dbReference>
<dbReference type="SMART" id="SM01390">
    <property type="entry name" value="Ribosomal_S4"/>
    <property type="match status" value="1"/>
</dbReference>
<dbReference type="Gene3D" id="3.10.290.10">
    <property type="entry name" value="RNA-binding S4 domain"/>
    <property type="match status" value="1"/>
</dbReference>
<keyword evidence="3 7" id="KW-0694">RNA-binding</keyword>
<feature type="domain" description="Small ribosomal subunit protein uS4 N-terminal" evidence="9">
    <location>
        <begin position="3"/>
        <end position="92"/>
    </location>
</feature>
<dbReference type="PANTHER" id="PTHR11831:SF4">
    <property type="entry name" value="SMALL RIBOSOMAL SUBUNIT PROTEIN US4M"/>
    <property type="match status" value="1"/>
</dbReference>
<keyword evidence="11" id="KW-1185">Reference proteome</keyword>
<dbReference type="STRING" id="150146.SAMN05443667_11092"/>
<dbReference type="SUPFAM" id="SSF55174">
    <property type="entry name" value="Alpha-L RNA-binding motif"/>
    <property type="match status" value="1"/>
</dbReference>